<dbReference type="EMBL" id="JBHSIS010000007">
    <property type="protein sequence ID" value="MFC4855030.1"/>
    <property type="molecule type" value="Genomic_DNA"/>
</dbReference>
<sequence>MSGIGKWSLGVGAGLIVVAVLCSVLAQVPAAVITGILGLVAVGVAGYDAIYYWLDRVQKRRRAARSRQEREREAREGR</sequence>
<evidence type="ECO:0000313" key="2">
    <source>
        <dbReference type="EMBL" id="MFC4855030.1"/>
    </source>
</evidence>
<accession>A0ABV9S079</accession>
<keyword evidence="1" id="KW-0812">Transmembrane</keyword>
<evidence type="ECO:0000256" key="1">
    <source>
        <dbReference type="SAM" id="Phobius"/>
    </source>
</evidence>
<feature type="transmembrane region" description="Helical" evidence="1">
    <location>
        <begin position="32"/>
        <end position="54"/>
    </location>
</feature>
<dbReference type="RefSeq" id="WP_378056985.1">
    <property type="nucleotide sequence ID" value="NZ_JBHSIS010000007.1"/>
</dbReference>
<keyword evidence="3" id="KW-1185">Reference proteome</keyword>
<organism evidence="2 3">
    <name type="scientific">Actinophytocola glycyrrhizae</name>
    <dbReference type="NCBI Taxonomy" id="2044873"/>
    <lineage>
        <taxon>Bacteria</taxon>
        <taxon>Bacillati</taxon>
        <taxon>Actinomycetota</taxon>
        <taxon>Actinomycetes</taxon>
        <taxon>Pseudonocardiales</taxon>
        <taxon>Pseudonocardiaceae</taxon>
    </lineage>
</organism>
<protein>
    <recommendedName>
        <fullName evidence="4">Secreted protein</fullName>
    </recommendedName>
</protein>
<keyword evidence="1" id="KW-0472">Membrane</keyword>
<comment type="caution">
    <text evidence="2">The sequence shown here is derived from an EMBL/GenBank/DDBJ whole genome shotgun (WGS) entry which is preliminary data.</text>
</comment>
<reference evidence="3" key="1">
    <citation type="journal article" date="2019" name="Int. J. Syst. Evol. Microbiol.">
        <title>The Global Catalogue of Microorganisms (GCM) 10K type strain sequencing project: providing services to taxonomists for standard genome sequencing and annotation.</title>
        <authorList>
            <consortium name="The Broad Institute Genomics Platform"/>
            <consortium name="The Broad Institute Genome Sequencing Center for Infectious Disease"/>
            <person name="Wu L."/>
            <person name="Ma J."/>
        </authorList>
    </citation>
    <scope>NUCLEOTIDE SEQUENCE [LARGE SCALE GENOMIC DNA]</scope>
    <source>
        <strain evidence="3">ZS-22-S1</strain>
    </source>
</reference>
<evidence type="ECO:0000313" key="3">
    <source>
        <dbReference type="Proteomes" id="UP001595859"/>
    </source>
</evidence>
<feature type="transmembrane region" description="Helical" evidence="1">
    <location>
        <begin position="7"/>
        <end position="26"/>
    </location>
</feature>
<name>A0ABV9S079_9PSEU</name>
<keyword evidence="1" id="KW-1133">Transmembrane helix</keyword>
<gene>
    <name evidence="2" type="ORF">ACFPCV_16110</name>
</gene>
<dbReference type="Proteomes" id="UP001595859">
    <property type="component" value="Unassembled WGS sequence"/>
</dbReference>
<evidence type="ECO:0008006" key="4">
    <source>
        <dbReference type="Google" id="ProtNLM"/>
    </source>
</evidence>
<proteinExistence type="predicted"/>